<dbReference type="Pfam" id="PF21196">
    <property type="entry name" value="PcrA_UvrD_tudor"/>
    <property type="match status" value="1"/>
</dbReference>
<gene>
    <name evidence="1" type="ORF">GFC01_06930</name>
</gene>
<dbReference type="EMBL" id="WHYR01000015">
    <property type="protein sequence ID" value="MQL52004.1"/>
    <property type="molecule type" value="Genomic_DNA"/>
</dbReference>
<accession>A0A6N7IPR3</accession>
<dbReference type="RefSeq" id="WP_152945933.1">
    <property type="nucleotide sequence ID" value="NZ_WHYR01000015.1"/>
</dbReference>
<evidence type="ECO:0000313" key="1">
    <source>
        <dbReference type="EMBL" id="MQL52004.1"/>
    </source>
</evidence>
<keyword evidence="2" id="KW-1185">Reference proteome</keyword>
<dbReference type="AlphaFoldDB" id="A0A6N7IPR3"/>
<dbReference type="Proteomes" id="UP000441717">
    <property type="component" value="Unassembled WGS sequence"/>
</dbReference>
<name>A0A6N7IPR3_9FIRM</name>
<proteinExistence type="predicted"/>
<evidence type="ECO:0000313" key="2">
    <source>
        <dbReference type="Proteomes" id="UP000441717"/>
    </source>
</evidence>
<sequence>TGKTAATPARPARLYSFNPGDRVRHRKWGQGTVVGVRGQGENTELQVEFPDLGTRVLLARYAPLERL</sequence>
<feature type="non-terminal residue" evidence="1">
    <location>
        <position position="1"/>
    </location>
</feature>
<comment type="caution">
    <text evidence="1">The sequence shown here is derived from an EMBL/GenBank/DDBJ whole genome shotgun (WGS) entry which is preliminary data.</text>
</comment>
<protein>
    <submittedName>
        <fullName evidence="1">DUF3553 domain-containing protein</fullName>
    </submittedName>
</protein>
<reference evidence="1 2" key="1">
    <citation type="submission" date="2019-10" db="EMBL/GenBank/DDBJ databases">
        <title>Comparative genomics of sulfur disproportionating microorganisms.</title>
        <authorList>
            <person name="Ward L.M."/>
            <person name="Bertran E."/>
            <person name="Johnston D."/>
        </authorList>
    </citation>
    <scope>NUCLEOTIDE SEQUENCE [LARGE SCALE GENOMIC DNA]</scope>
    <source>
        <strain evidence="1 2">DSM 14055</strain>
    </source>
</reference>
<organism evidence="1 2">
    <name type="scientific">Desulfofundulus thermobenzoicus</name>
    <dbReference type="NCBI Taxonomy" id="29376"/>
    <lineage>
        <taxon>Bacteria</taxon>
        <taxon>Bacillati</taxon>
        <taxon>Bacillota</taxon>
        <taxon>Clostridia</taxon>
        <taxon>Eubacteriales</taxon>
        <taxon>Peptococcaceae</taxon>
        <taxon>Desulfofundulus</taxon>
    </lineage>
</organism>